<keyword evidence="2" id="KW-1185">Reference proteome</keyword>
<proteinExistence type="predicted"/>
<dbReference type="EMBL" id="JAIWYP010000001">
    <property type="protein sequence ID" value="KAH3889736.1"/>
    <property type="molecule type" value="Genomic_DNA"/>
</dbReference>
<accession>A0A9D4N8F5</accession>
<reference evidence="1" key="1">
    <citation type="journal article" date="2019" name="bioRxiv">
        <title>The Genome of the Zebra Mussel, Dreissena polymorpha: A Resource for Invasive Species Research.</title>
        <authorList>
            <person name="McCartney M.A."/>
            <person name="Auch B."/>
            <person name="Kono T."/>
            <person name="Mallez S."/>
            <person name="Zhang Y."/>
            <person name="Obille A."/>
            <person name="Becker A."/>
            <person name="Abrahante J.E."/>
            <person name="Garbe J."/>
            <person name="Badalamenti J.P."/>
            <person name="Herman A."/>
            <person name="Mangelson H."/>
            <person name="Liachko I."/>
            <person name="Sullivan S."/>
            <person name="Sone E.D."/>
            <person name="Koren S."/>
            <person name="Silverstein K.A.T."/>
            <person name="Beckman K.B."/>
            <person name="Gohl D.M."/>
        </authorList>
    </citation>
    <scope>NUCLEOTIDE SEQUENCE</scope>
    <source>
        <strain evidence="1">Duluth1</strain>
        <tissue evidence="1">Whole animal</tissue>
    </source>
</reference>
<evidence type="ECO:0000313" key="2">
    <source>
        <dbReference type="Proteomes" id="UP000828390"/>
    </source>
</evidence>
<dbReference type="Proteomes" id="UP000828390">
    <property type="component" value="Unassembled WGS sequence"/>
</dbReference>
<protein>
    <submittedName>
        <fullName evidence="1">Uncharacterized protein</fullName>
    </submittedName>
</protein>
<reference evidence="1" key="2">
    <citation type="submission" date="2020-11" db="EMBL/GenBank/DDBJ databases">
        <authorList>
            <person name="McCartney M.A."/>
            <person name="Auch B."/>
            <person name="Kono T."/>
            <person name="Mallez S."/>
            <person name="Becker A."/>
            <person name="Gohl D.M."/>
            <person name="Silverstein K.A.T."/>
            <person name="Koren S."/>
            <person name="Bechman K.B."/>
            <person name="Herman A."/>
            <person name="Abrahante J.E."/>
            <person name="Garbe J."/>
        </authorList>
    </citation>
    <scope>NUCLEOTIDE SEQUENCE</scope>
    <source>
        <strain evidence="1">Duluth1</strain>
        <tissue evidence="1">Whole animal</tissue>
    </source>
</reference>
<comment type="caution">
    <text evidence="1">The sequence shown here is derived from an EMBL/GenBank/DDBJ whole genome shotgun (WGS) entry which is preliminary data.</text>
</comment>
<name>A0A9D4N8F5_DREPO</name>
<dbReference type="AlphaFoldDB" id="A0A9D4N8F5"/>
<organism evidence="1 2">
    <name type="scientific">Dreissena polymorpha</name>
    <name type="common">Zebra mussel</name>
    <name type="synonym">Mytilus polymorpha</name>
    <dbReference type="NCBI Taxonomy" id="45954"/>
    <lineage>
        <taxon>Eukaryota</taxon>
        <taxon>Metazoa</taxon>
        <taxon>Spiralia</taxon>
        <taxon>Lophotrochozoa</taxon>
        <taxon>Mollusca</taxon>
        <taxon>Bivalvia</taxon>
        <taxon>Autobranchia</taxon>
        <taxon>Heteroconchia</taxon>
        <taxon>Euheterodonta</taxon>
        <taxon>Imparidentia</taxon>
        <taxon>Neoheterodontei</taxon>
        <taxon>Myida</taxon>
        <taxon>Dreissenoidea</taxon>
        <taxon>Dreissenidae</taxon>
        <taxon>Dreissena</taxon>
    </lineage>
</organism>
<evidence type="ECO:0000313" key="1">
    <source>
        <dbReference type="EMBL" id="KAH3889736.1"/>
    </source>
</evidence>
<gene>
    <name evidence="1" type="ORF">DPMN_013798</name>
</gene>
<sequence>MRGIATVSSKLDIRRRANARMVINVLQIVWIMRKAAINDTDSEFCGNDEETIVRKTAKAKNTVMA</sequence>